<dbReference type="Proteomes" id="UP000245634">
    <property type="component" value="Unassembled WGS sequence"/>
</dbReference>
<dbReference type="CDD" id="cd00712">
    <property type="entry name" value="AsnB"/>
    <property type="match status" value="1"/>
</dbReference>
<dbReference type="Gene3D" id="3.40.50.620">
    <property type="entry name" value="HUPs"/>
    <property type="match status" value="1"/>
</dbReference>
<keyword evidence="6 9" id="KW-0061">Asparagine biosynthesis</keyword>
<comment type="similarity">
    <text evidence="2">Belongs to the asparagine synthetase family.</text>
</comment>
<evidence type="ECO:0000313" key="14">
    <source>
        <dbReference type="Proteomes" id="UP000245634"/>
    </source>
</evidence>
<evidence type="ECO:0000313" key="13">
    <source>
        <dbReference type="EMBL" id="PWK08431.1"/>
    </source>
</evidence>
<keyword evidence="9" id="KW-0028">Amino-acid biosynthesis</keyword>
<dbReference type="PANTHER" id="PTHR43284">
    <property type="entry name" value="ASPARAGINE SYNTHETASE (GLUTAMINE-HYDROLYZING)"/>
    <property type="match status" value="1"/>
</dbReference>
<feature type="binding site" evidence="10">
    <location>
        <position position="294"/>
    </location>
    <ligand>
        <name>ATP</name>
        <dbReference type="ChEBI" id="CHEBI:30616"/>
    </ligand>
</feature>
<dbReference type="PIRSF" id="PIRSF001589">
    <property type="entry name" value="Asn_synthetase_glu-h"/>
    <property type="match status" value="1"/>
</dbReference>
<feature type="active site" description="For GATase activity" evidence="9">
    <location>
        <position position="2"/>
    </location>
</feature>
<dbReference type="EMBL" id="QGGL01000015">
    <property type="protein sequence ID" value="PWK08431.1"/>
    <property type="molecule type" value="Genomic_DNA"/>
</dbReference>
<feature type="domain" description="Glutamine amidotransferase type-2" evidence="12">
    <location>
        <begin position="2"/>
        <end position="216"/>
    </location>
</feature>
<evidence type="ECO:0000256" key="2">
    <source>
        <dbReference type="ARBA" id="ARBA00005752"/>
    </source>
</evidence>
<evidence type="ECO:0000256" key="5">
    <source>
        <dbReference type="ARBA" id="ARBA00022840"/>
    </source>
</evidence>
<gene>
    <name evidence="13" type="ORF">C7459_11584</name>
</gene>
<evidence type="ECO:0000256" key="8">
    <source>
        <dbReference type="ARBA" id="ARBA00048741"/>
    </source>
</evidence>
<dbReference type="GO" id="GO:0005829">
    <property type="term" value="C:cytosol"/>
    <property type="evidence" value="ECO:0007669"/>
    <property type="project" value="TreeGrafter"/>
</dbReference>
<evidence type="ECO:0000256" key="1">
    <source>
        <dbReference type="ARBA" id="ARBA00005187"/>
    </source>
</evidence>
<evidence type="ECO:0000256" key="10">
    <source>
        <dbReference type="PIRSR" id="PIRSR001589-2"/>
    </source>
</evidence>
<dbReference type="PANTHER" id="PTHR43284:SF1">
    <property type="entry name" value="ASPARAGINE SYNTHETASE"/>
    <property type="match status" value="1"/>
</dbReference>
<proteinExistence type="inferred from homology"/>
<feature type="binding site" evidence="10">
    <location>
        <begin position="377"/>
        <end position="378"/>
    </location>
    <ligand>
        <name>ATP</name>
        <dbReference type="ChEBI" id="CHEBI:30616"/>
    </ligand>
</feature>
<keyword evidence="7 9" id="KW-0315">Glutamine amidotransferase</keyword>
<dbReference type="InterPro" id="IPR017932">
    <property type="entry name" value="GATase_2_dom"/>
</dbReference>
<evidence type="ECO:0000256" key="9">
    <source>
        <dbReference type="PIRSR" id="PIRSR001589-1"/>
    </source>
</evidence>
<evidence type="ECO:0000256" key="4">
    <source>
        <dbReference type="ARBA" id="ARBA00022741"/>
    </source>
</evidence>
<evidence type="ECO:0000256" key="6">
    <source>
        <dbReference type="ARBA" id="ARBA00022888"/>
    </source>
</evidence>
<dbReference type="GO" id="GO:0006529">
    <property type="term" value="P:asparagine biosynthetic process"/>
    <property type="evidence" value="ECO:0007669"/>
    <property type="project" value="UniProtKB-KW"/>
</dbReference>
<dbReference type="InterPro" id="IPR033738">
    <property type="entry name" value="AsnB_N"/>
</dbReference>
<comment type="caution">
    <text evidence="13">The sequence shown here is derived from an EMBL/GenBank/DDBJ whole genome shotgun (WGS) entry which is preliminary data.</text>
</comment>
<evidence type="ECO:0000256" key="3">
    <source>
        <dbReference type="ARBA" id="ARBA00012737"/>
    </source>
</evidence>
<dbReference type="GO" id="GO:0004066">
    <property type="term" value="F:asparagine synthase (glutamine-hydrolyzing) activity"/>
    <property type="evidence" value="ECO:0007669"/>
    <property type="project" value="UniProtKB-EC"/>
</dbReference>
<dbReference type="InterPro" id="IPR006426">
    <property type="entry name" value="Asn_synth_AEB"/>
</dbReference>
<name>A0A316D6H2_9BACL</name>
<sequence length="614" mass="70400">MCGIAGWTDWKLDLTQQSAVLEDMAETLYNRGPDAGGIFLSQHTGFAHRRLVVVDPNNGQQPMSRQRGDHTYTMVYNGELYNTEDIRRDLLARGYTFQGHSDTEVLLTSYLEWGPACVERFNGIFAFAIWDPQQQTLFIARDRLGVKPLFYTERGAGLLFASELKALLAHPSVEPEVDAEGLAEVFAIGPAKTPGHGVFRGVHELKPGHFLQFSRNGLKITQYWKLDSYKHEDDFNTTVANVRALLQDAVERQLVSDVPICTFLSGGLDSSMISAFAAQKFERDNLGKLHTFSIDYVGNDQHFQASDFQPNPDAPFVKRMQEFLGSEHHYIQIDTPQLVESLRDAMYARDLPGMADVDSSLLLFSQEIKQEATVGLSGECADEIFGGYPWFYREEMVNAGTFPWSRNKADRATWLNKDWSQRLNIEEYVQDRYHQALAEVPHLDGETAGERRAREMAYLNLFRWMPTLLDRKDRMTMAASLEVRVPFCDHRIVEYMWNVPWEMKFYEQREKGLLRKALEGVLPDDILYRKKSPYPKTHNPNYFAAVRDMVLEVLDDKSSPLLQIIDANTIREIAKANDPNFVKPWFGQLMAGPQLFAYLAQVDTWMRKYKVRIV</sequence>
<evidence type="ECO:0000256" key="11">
    <source>
        <dbReference type="PIRSR" id="PIRSR001589-3"/>
    </source>
</evidence>
<dbReference type="Pfam" id="PF13537">
    <property type="entry name" value="GATase_7"/>
    <property type="match status" value="1"/>
</dbReference>
<feature type="binding site" evidence="10">
    <location>
        <position position="102"/>
    </location>
    <ligand>
        <name>L-glutamine</name>
        <dbReference type="ChEBI" id="CHEBI:58359"/>
    </ligand>
</feature>
<protein>
    <recommendedName>
        <fullName evidence="3">asparagine synthase (glutamine-hydrolyzing)</fullName>
        <ecNumber evidence="3">6.3.5.4</ecNumber>
    </recommendedName>
</protein>
<evidence type="ECO:0000259" key="12">
    <source>
        <dbReference type="PROSITE" id="PS51278"/>
    </source>
</evidence>
<dbReference type="EC" id="6.3.5.4" evidence="3"/>
<dbReference type="GO" id="GO:0005524">
    <property type="term" value="F:ATP binding"/>
    <property type="evidence" value="ECO:0007669"/>
    <property type="project" value="UniProtKB-KW"/>
</dbReference>
<accession>A0A316D6H2</accession>
<keyword evidence="14" id="KW-1185">Reference proteome</keyword>
<feature type="site" description="Important for beta-aspartyl-AMP intermediate formation" evidence="11">
    <location>
        <position position="379"/>
    </location>
</feature>
<dbReference type="InterPro" id="IPR014729">
    <property type="entry name" value="Rossmann-like_a/b/a_fold"/>
</dbReference>
<dbReference type="RefSeq" id="WP_109690392.1">
    <property type="nucleotide sequence ID" value="NZ_QGGL01000015.1"/>
</dbReference>
<evidence type="ECO:0000256" key="7">
    <source>
        <dbReference type="ARBA" id="ARBA00022962"/>
    </source>
</evidence>
<dbReference type="Pfam" id="PF00733">
    <property type="entry name" value="Asn_synthase"/>
    <property type="match status" value="1"/>
</dbReference>
<dbReference type="InterPro" id="IPR051786">
    <property type="entry name" value="ASN_synthetase/amidase"/>
</dbReference>
<dbReference type="AlphaFoldDB" id="A0A316D6H2"/>
<reference evidence="13 14" key="1">
    <citation type="submission" date="2018-05" db="EMBL/GenBank/DDBJ databases">
        <title>Genomic Encyclopedia of Type Strains, Phase IV (KMG-IV): sequencing the most valuable type-strain genomes for metagenomic binning, comparative biology and taxonomic classification.</title>
        <authorList>
            <person name="Goeker M."/>
        </authorList>
    </citation>
    <scope>NUCLEOTIDE SEQUENCE [LARGE SCALE GENOMIC DNA]</scope>
    <source>
        <strain evidence="13 14">DSM 18773</strain>
    </source>
</reference>
<dbReference type="SUPFAM" id="SSF56235">
    <property type="entry name" value="N-terminal nucleophile aminohydrolases (Ntn hydrolases)"/>
    <property type="match status" value="1"/>
</dbReference>
<dbReference type="SUPFAM" id="SSF52402">
    <property type="entry name" value="Adenine nucleotide alpha hydrolases-like"/>
    <property type="match status" value="1"/>
</dbReference>
<organism evidence="13 14">
    <name type="scientific">Tumebacillus permanentifrigoris</name>
    <dbReference type="NCBI Taxonomy" id="378543"/>
    <lineage>
        <taxon>Bacteria</taxon>
        <taxon>Bacillati</taxon>
        <taxon>Bacillota</taxon>
        <taxon>Bacilli</taxon>
        <taxon>Bacillales</taxon>
        <taxon>Alicyclobacillaceae</taxon>
        <taxon>Tumebacillus</taxon>
    </lineage>
</organism>
<comment type="pathway">
    <text evidence="1">Amino-acid biosynthesis; L-asparagine biosynthesis; L-asparagine from L-aspartate (L-Gln route): step 1/1.</text>
</comment>
<dbReference type="CDD" id="cd01991">
    <property type="entry name" value="Asn_synthase_B_C"/>
    <property type="match status" value="1"/>
</dbReference>
<dbReference type="Gene3D" id="3.60.20.10">
    <property type="entry name" value="Glutamine Phosphoribosylpyrophosphate, subunit 1, domain 1"/>
    <property type="match status" value="1"/>
</dbReference>
<dbReference type="InterPro" id="IPR001962">
    <property type="entry name" value="Asn_synthase"/>
</dbReference>
<dbReference type="NCBIfam" id="TIGR01536">
    <property type="entry name" value="asn_synth_AEB"/>
    <property type="match status" value="1"/>
</dbReference>
<keyword evidence="5 10" id="KW-0067">ATP-binding</keyword>
<dbReference type="InterPro" id="IPR029055">
    <property type="entry name" value="Ntn_hydrolases_N"/>
</dbReference>
<dbReference type="PROSITE" id="PS51278">
    <property type="entry name" value="GATASE_TYPE_2"/>
    <property type="match status" value="1"/>
</dbReference>
<dbReference type="OrthoDB" id="9763290at2"/>
<comment type="catalytic activity">
    <reaction evidence="8">
        <text>L-aspartate + L-glutamine + ATP + H2O = L-asparagine + L-glutamate + AMP + diphosphate + H(+)</text>
        <dbReference type="Rhea" id="RHEA:12228"/>
        <dbReference type="ChEBI" id="CHEBI:15377"/>
        <dbReference type="ChEBI" id="CHEBI:15378"/>
        <dbReference type="ChEBI" id="CHEBI:29985"/>
        <dbReference type="ChEBI" id="CHEBI:29991"/>
        <dbReference type="ChEBI" id="CHEBI:30616"/>
        <dbReference type="ChEBI" id="CHEBI:33019"/>
        <dbReference type="ChEBI" id="CHEBI:58048"/>
        <dbReference type="ChEBI" id="CHEBI:58359"/>
        <dbReference type="ChEBI" id="CHEBI:456215"/>
        <dbReference type="EC" id="6.3.5.4"/>
    </reaction>
</comment>
<keyword evidence="4 10" id="KW-0547">Nucleotide-binding</keyword>